<keyword evidence="2" id="KW-0472">Membrane</keyword>
<comment type="similarity">
    <text evidence="1 2">Belongs to the outer membrane factor (OMF) (TC 1.B.17) family.</text>
</comment>
<dbReference type="Gene3D" id="2.20.200.10">
    <property type="entry name" value="Outer membrane efflux proteins (OEP)"/>
    <property type="match status" value="1"/>
</dbReference>
<dbReference type="NCBIfam" id="TIGR01845">
    <property type="entry name" value="outer_NodT"/>
    <property type="match status" value="1"/>
</dbReference>
<keyword evidence="4" id="KW-1185">Reference proteome</keyword>
<evidence type="ECO:0000256" key="2">
    <source>
        <dbReference type="RuleBase" id="RU362097"/>
    </source>
</evidence>
<name>A0ABU2A3X9_9BURK</name>
<sequence length="413" mass="43178">MLVRLVEAGQQASATLAQASARIAQARAAHAAGSAALFPALDAGLSASRGTQSLGEPVRSTTSLGLQATWELDVFGANRAHAKAAQARLDASEVAWHVARVSLAAEVATAYIGLRACEAQRTQLETDVRSRTETARLATQAAAAGFQAAAAADLARASAANGSAALTLLRAQCELFIKSLTAITAWEEAALRRELAHSTALLPQPQALRVAEVPAASLAQRPDVAVAAWEVVAASADADQADARRWPRITLSGSIGSARQREGAVSLDGTVWSIGPVAVTLPLFDAGARRANAEAARVRFEAARSAYASSLRAAVREVEAALVTLHSANARGDDTRAAAIAFERSYQATAARYRGGLASLFELEVARRDMAAARSAQIEQQREAVVAWVEIYRATGGDWVSSSKGGRPTKVPQ</sequence>
<dbReference type="Proteomes" id="UP001180825">
    <property type="component" value="Unassembled WGS sequence"/>
</dbReference>
<evidence type="ECO:0000313" key="4">
    <source>
        <dbReference type="Proteomes" id="UP001180825"/>
    </source>
</evidence>
<evidence type="ECO:0000256" key="1">
    <source>
        <dbReference type="ARBA" id="ARBA00007613"/>
    </source>
</evidence>
<reference evidence="3 4" key="1">
    <citation type="submission" date="2023-07" db="EMBL/GenBank/DDBJ databases">
        <title>Sorghum-associated microbial communities from plants grown in Nebraska, USA.</title>
        <authorList>
            <person name="Schachtman D."/>
        </authorList>
    </citation>
    <scope>NUCLEOTIDE SEQUENCE [LARGE SCALE GENOMIC DNA]</scope>
    <source>
        <strain evidence="3 4">BE316</strain>
    </source>
</reference>
<dbReference type="PANTHER" id="PTHR30203:SF29">
    <property type="entry name" value="PROTEIN CYAE"/>
    <property type="match status" value="1"/>
</dbReference>
<keyword evidence="2" id="KW-0564">Palmitate</keyword>
<gene>
    <name evidence="3" type="ORF">J2X21_001023</name>
</gene>
<keyword evidence="2 3" id="KW-0449">Lipoprotein</keyword>
<protein>
    <submittedName>
        <fullName evidence="3">NodT family efflux transporter outer membrane factor (OMF) lipoprotein</fullName>
    </submittedName>
</protein>
<evidence type="ECO:0000313" key="3">
    <source>
        <dbReference type="EMBL" id="MDR7331897.1"/>
    </source>
</evidence>
<dbReference type="SUPFAM" id="SSF56954">
    <property type="entry name" value="Outer membrane efflux proteins (OEP)"/>
    <property type="match status" value="1"/>
</dbReference>
<dbReference type="InterPro" id="IPR003423">
    <property type="entry name" value="OMP_efflux"/>
</dbReference>
<dbReference type="Gene3D" id="1.20.1600.10">
    <property type="entry name" value="Outer membrane efflux proteins (OEP)"/>
    <property type="match status" value="1"/>
</dbReference>
<dbReference type="EMBL" id="JAVDXV010000002">
    <property type="protein sequence ID" value="MDR7331897.1"/>
    <property type="molecule type" value="Genomic_DNA"/>
</dbReference>
<dbReference type="Pfam" id="PF02321">
    <property type="entry name" value="OEP"/>
    <property type="match status" value="2"/>
</dbReference>
<accession>A0ABU2A3X9</accession>
<dbReference type="InterPro" id="IPR010131">
    <property type="entry name" value="MdtP/NodT-like"/>
</dbReference>
<proteinExistence type="inferred from homology"/>
<organism evidence="3 4">
    <name type="scientific">Roseateles asaccharophilus</name>
    <dbReference type="NCBI Taxonomy" id="582607"/>
    <lineage>
        <taxon>Bacteria</taxon>
        <taxon>Pseudomonadati</taxon>
        <taxon>Pseudomonadota</taxon>
        <taxon>Betaproteobacteria</taxon>
        <taxon>Burkholderiales</taxon>
        <taxon>Sphaerotilaceae</taxon>
        <taxon>Roseateles</taxon>
    </lineage>
</organism>
<comment type="caution">
    <text evidence="3">The sequence shown here is derived from an EMBL/GenBank/DDBJ whole genome shotgun (WGS) entry which is preliminary data.</text>
</comment>
<keyword evidence="2" id="KW-0812">Transmembrane</keyword>
<comment type="subcellular location">
    <subcellularLocation>
        <location evidence="2">Cell membrane</location>
        <topology evidence="2">Lipid-anchor</topology>
    </subcellularLocation>
</comment>
<keyword evidence="2" id="KW-1134">Transmembrane beta strand</keyword>
<dbReference type="PANTHER" id="PTHR30203">
    <property type="entry name" value="OUTER MEMBRANE CATION EFFLUX PROTEIN"/>
    <property type="match status" value="1"/>
</dbReference>